<comment type="caution">
    <text evidence="1">The sequence shown here is derived from an EMBL/GenBank/DDBJ whole genome shotgun (WGS) entry which is preliminary data.</text>
</comment>
<reference evidence="1 2" key="1">
    <citation type="submission" date="2017-07" db="EMBL/GenBank/DDBJ databases">
        <title>Genomes of Fischerella (Mastigocladus) sp. strains.</title>
        <authorList>
            <person name="Miller S.R."/>
        </authorList>
    </citation>
    <scope>NUCLEOTIDE SEQUENCE [LARGE SCALE GENOMIC DNA]</scope>
    <source>
        <strain evidence="1 2">CCMEE 5318</strain>
    </source>
</reference>
<evidence type="ECO:0000313" key="2">
    <source>
        <dbReference type="Proteomes" id="UP000235081"/>
    </source>
</evidence>
<name>A0A2N6L9E0_9CYAN</name>
<dbReference type="SUPFAM" id="SSF48452">
    <property type="entry name" value="TPR-like"/>
    <property type="match status" value="1"/>
</dbReference>
<gene>
    <name evidence="1" type="ORF">CEN46_19950</name>
</gene>
<dbReference type="Proteomes" id="UP000235081">
    <property type="component" value="Unassembled WGS sequence"/>
</dbReference>
<dbReference type="InterPro" id="IPR011990">
    <property type="entry name" value="TPR-like_helical_dom_sf"/>
</dbReference>
<organism evidence="1 2">
    <name type="scientific">Fischerella thermalis CCMEE 5318</name>
    <dbReference type="NCBI Taxonomy" id="2019666"/>
    <lineage>
        <taxon>Bacteria</taxon>
        <taxon>Bacillati</taxon>
        <taxon>Cyanobacteriota</taxon>
        <taxon>Cyanophyceae</taxon>
        <taxon>Nostocales</taxon>
        <taxon>Hapalosiphonaceae</taxon>
        <taxon>Fischerella</taxon>
    </lineage>
</organism>
<sequence length="300" mass="33607">MEFYHPLLQVPPAGRGNRTPARFPSRSGGNLKEGGKIGIFEHTLTHLTCRPVELGILYAATMRTELTSSDLMRQTLKGHIDHEGVQTLLEAAAACDEAQLCLADEDYKAALEIALPLVLLQSPVVASRARETAIAALDELVEQALNANRPQQALRYIEQWLSLEPKGFFPLLRRAEILQHEIGDLHEAWTAYLQVLRHYPNSTEAFLGLAQLALMEGNPERAYPYILRAWQSLANSEWAYTPSMRTLQAVFEDLYDITAGMMQWLGSADEARELTQKAIALLGETELLKERMQIIEELGD</sequence>
<accession>A0A2N6L9E0</accession>
<protein>
    <submittedName>
        <fullName evidence="1">Uncharacterized protein</fullName>
    </submittedName>
</protein>
<dbReference type="EMBL" id="NMQE01000655">
    <property type="protein sequence ID" value="PMB18891.1"/>
    <property type="molecule type" value="Genomic_DNA"/>
</dbReference>
<dbReference type="Gene3D" id="1.25.40.10">
    <property type="entry name" value="Tetratricopeptide repeat domain"/>
    <property type="match status" value="1"/>
</dbReference>
<evidence type="ECO:0000313" key="1">
    <source>
        <dbReference type="EMBL" id="PMB18891.1"/>
    </source>
</evidence>
<proteinExistence type="predicted"/>
<dbReference type="AlphaFoldDB" id="A0A2N6L9E0"/>